<proteinExistence type="predicted"/>
<reference evidence="1 2" key="1">
    <citation type="journal article" date="2020" name="Phytopathology">
        <title>Genome Sequence Resources of Colletotrichum truncatum, C. plurivorum, C. musicola, and C. sojae: Four Species Pathogenic to Soybean (Glycine max).</title>
        <authorList>
            <person name="Rogerio F."/>
            <person name="Boufleur T.R."/>
            <person name="Ciampi-Guillardi M."/>
            <person name="Sukno S.A."/>
            <person name="Thon M.R."/>
            <person name="Massola Junior N.S."/>
            <person name="Baroncelli R."/>
        </authorList>
    </citation>
    <scope>NUCLEOTIDE SEQUENCE [LARGE SCALE GENOMIC DNA]</scope>
    <source>
        <strain evidence="1 2">CMES1059</strain>
    </source>
</reference>
<protein>
    <submittedName>
        <fullName evidence="1">Regulator of secondary metabolism (Methyltransferase domain-containing protein)</fullName>
    </submittedName>
</protein>
<sequence length="307" mass="34597">MVAMSQQSGTQEVVSDYSENGRGYCGYRRGRYLLPIDDAEQDRLDIFHKLIVLARNEKLFEVPPPKGAHVLDIGTGTGIWAIDVADQLYARSEDASDLVEGWDLAMIQPSAIPATVKFTRTDVESPWPALEQTLDMIHIQMMLGCIRDWPELYRKSFRHLKPGGYIEQVEIEWVPRSDDGTLAQDSPLIHWSSTLSHAMRTYGLPIDVFDAGAELRAAGFTNITENMVKLPVSPWSPNEAEALIGRWFNLGLTHGLEAMTLAPFTRVEGWSKAHVDELVEALKRDICRLSVHAYCRMFVWTARKPGQ</sequence>
<dbReference type="EMBL" id="VUJX02000006">
    <property type="protein sequence ID" value="KAL0935357.1"/>
    <property type="molecule type" value="Genomic_DNA"/>
</dbReference>
<dbReference type="Proteomes" id="UP000805649">
    <property type="component" value="Unassembled WGS sequence"/>
</dbReference>
<gene>
    <name evidence="1" type="ORF">CTRU02_209948</name>
</gene>
<evidence type="ECO:0000313" key="2">
    <source>
        <dbReference type="Proteomes" id="UP000805649"/>
    </source>
</evidence>
<evidence type="ECO:0000313" key="1">
    <source>
        <dbReference type="EMBL" id="KAL0935357.1"/>
    </source>
</evidence>
<name>A0ACC3YW48_COLTU</name>
<organism evidence="1 2">
    <name type="scientific">Colletotrichum truncatum</name>
    <name type="common">Anthracnose fungus</name>
    <name type="synonym">Colletotrichum capsici</name>
    <dbReference type="NCBI Taxonomy" id="5467"/>
    <lineage>
        <taxon>Eukaryota</taxon>
        <taxon>Fungi</taxon>
        <taxon>Dikarya</taxon>
        <taxon>Ascomycota</taxon>
        <taxon>Pezizomycotina</taxon>
        <taxon>Sordariomycetes</taxon>
        <taxon>Hypocreomycetidae</taxon>
        <taxon>Glomerellales</taxon>
        <taxon>Glomerellaceae</taxon>
        <taxon>Colletotrichum</taxon>
        <taxon>Colletotrichum truncatum species complex</taxon>
    </lineage>
</organism>
<comment type="caution">
    <text evidence="1">The sequence shown here is derived from an EMBL/GenBank/DDBJ whole genome shotgun (WGS) entry which is preliminary data.</text>
</comment>
<accession>A0ACC3YW48</accession>
<keyword evidence="2" id="KW-1185">Reference proteome</keyword>